<comment type="caution">
    <text evidence="1">The sequence shown here is derived from an EMBL/GenBank/DDBJ whole genome shotgun (WGS) entry which is preliminary data.</text>
</comment>
<dbReference type="Proteomes" id="UP001359485">
    <property type="component" value="Unassembled WGS sequence"/>
</dbReference>
<name>A0ABR1AIK1_POLSC</name>
<gene>
    <name evidence="1" type="ORF">RUM44_006602</name>
</gene>
<evidence type="ECO:0000313" key="2">
    <source>
        <dbReference type="Proteomes" id="UP001359485"/>
    </source>
</evidence>
<evidence type="ECO:0000313" key="1">
    <source>
        <dbReference type="EMBL" id="KAK6620201.1"/>
    </source>
</evidence>
<dbReference type="EMBL" id="JAWJWF010000048">
    <property type="protein sequence ID" value="KAK6620201.1"/>
    <property type="molecule type" value="Genomic_DNA"/>
</dbReference>
<reference evidence="1 2" key="1">
    <citation type="submission" date="2023-09" db="EMBL/GenBank/DDBJ databases">
        <title>Genomes of two closely related lineages of the louse Polyplax serrata with different host specificities.</title>
        <authorList>
            <person name="Martinu J."/>
            <person name="Tarabai H."/>
            <person name="Stefka J."/>
            <person name="Hypsa V."/>
        </authorList>
    </citation>
    <scope>NUCLEOTIDE SEQUENCE [LARGE SCALE GENOMIC DNA]</scope>
    <source>
        <strain evidence="1">98ZLc_SE</strain>
    </source>
</reference>
<sequence length="114" mass="12752">MKLSIKSERSVGKAREKSSVIKWELILSKVERSSDGGLGGGVTPYGKWRLKGMGGRGQRKETFADEDGPFDHVISPNDKWSGRVGIRRRNVTECDLSNFQINELKKEKLNFSPG</sequence>
<keyword evidence="2" id="KW-1185">Reference proteome</keyword>
<organism evidence="1 2">
    <name type="scientific">Polyplax serrata</name>
    <name type="common">Common mouse louse</name>
    <dbReference type="NCBI Taxonomy" id="468196"/>
    <lineage>
        <taxon>Eukaryota</taxon>
        <taxon>Metazoa</taxon>
        <taxon>Ecdysozoa</taxon>
        <taxon>Arthropoda</taxon>
        <taxon>Hexapoda</taxon>
        <taxon>Insecta</taxon>
        <taxon>Pterygota</taxon>
        <taxon>Neoptera</taxon>
        <taxon>Paraneoptera</taxon>
        <taxon>Psocodea</taxon>
        <taxon>Troctomorpha</taxon>
        <taxon>Phthiraptera</taxon>
        <taxon>Anoplura</taxon>
        <taxon>Polyplacidae</taxon>
        <taxon>Polyplax</taxon>
    </lineage>
</organism>
<proteinExistence type="predicted"/>
<protein>
    <submittedName>
        <fullName evidence="1">Uncharacterized protein</fullName>
    </submittedName>
</protein>
<accession>A0ABR1AIK1</accession>